<dbReference type="PANTHER" id="PTHR35535:SF1">
    <property type="entry name" value="HEAT SHOCK PROTEIN HSLJ"/>
    <property type="match status" value="1"/>
</dbReference>
<dbReference type="InterPro" id="IPR005184">
    <property type="entry name" value="DUF306_Meta_HslJ"/>
</dbReference>
<evidence type="ECO:0000313" key="3">
    <source>
        <dbReference type="Proteomes" id="UP000183945"/>
    </source>
</evidence>
<keyword evidence="3" id="KW-1185">Reference proteome</keyword>
<keyword evidence="2" id="KW-0346">Stress response</keyword>
<dbReference type="PROSITE" id="PS51257">
    <property type="entry name" value="PROKAR_LIPOPROTEIN"/>
    <property type="match status" value="1"/>
</dbReference>
<sequence>MKKILILCITLVIFSCGNSEEKVSEDPADLNNLQGDYNLIALDGENISSEGFILNFNGKKQQLAGKTGCNNFVASYKIQDSIIKFNPPLGTKMYCEGEMEYEDTFNKILPKVRNLRISDKDLIFLSQNNEQLLNLEKQEQSE</sequence>
<organism evidence="2 3">
    <name type="scientific">Salegentibacter echinorum</name>
    <dbReference type="NCBI Taxonomy" id="1073325"/>
    <lineage>
        <taxon>Bacteria</taxon>
        <taxon>Pseudomonadati</taxon>
        <taxon>Bacteroidota</taxon>
        <taxon>Flavobacteriia</taxon>
        <taxon>Flavobacteriales</taxon>
        <taxon>Flavobacteriaceae</taxon>
        <taxon>Salegentibacter</taxon>
    </lineage>
</organism>
<reference evidence="3" key="1">
    <citation type="submission" date="2016-11" db="EMBL/GenBank/DDBJ databases">
        <authorList>
            <person name="Varghese N."/>
            <person name="Submissions S."/>
        </authorList>
    </citation>
    <scope>NUCLEOTIDE SEQUENCE [LARGE SCALE GENOMIC DNA]</scope>
    <source>
        <strain evidence="3">DSM 24579</strain>
    </source>
</reference>
<proteinExistence type="predicted"/>
<accession>A0A1M5EJ21</accession>
<feature type="domain" description="DUF306" evidence="1">
    <location>
        <begin position="33"/>
        <end position="135"/>
    </location>
</feature>
<dbReference type="Pfam" id="PF03724">
    <property type="entry name" value="META"/>
    <property type="match status" value="1"/>
</dbReference>
<dbReference type="STRING" id="1073325.SAMN05444483_102397"/>
<dbReference type="InterPro" id="IPR053147">
    <property type="entry name" value="Hsp_HslJ-like"/>
</dbReference>
<dbReference type="PANTHER" id="PTHR35535">
    <property type="entry name" value="HEAT SHOCK PROTEIN HSLJ"/>
    <property type="match status" value="1"/>
</dbReference>
<evidence type="ECO:0000313" key="2">
    <source>
        <dbReference type="EMBL" id="SHF79239.1"/>
    </source>
</evidence>
<protein>
    <submittedName>
        <fullName evidence="2">Heat shock protein HslJ</fullName>
    </submittedName>
</protein>
<dbReference type="InterPro" id="IPR038670">
    <property type="entry name" value="HslJ-like_sf"/>
</dbReference>
<evidence type="ECO:0000259" key="1">
    <source>
        <dbReference type="Pfam" id="PF03724"/>
    </source>
</evidence>
<dbReference type="Proteomes" id="UP000183945">
    <property type="component" value="Unassembled WGS sequence"/>
</dbReference>
<name>A0A1M5EJ21_SALEC</name>
<dbReference type="EMBL" id="FQVT01000002">
    <property type="protein sequence ID" value="SHF79239.1"/>
    <property type="molecule type" value="Genomic_DNA"/>
</dbReference>
<dbReference type="Gene3D" id="2.40.128.270">
    <property type="match status" value="1"/>
</dbReference>
<dbReference type="RefSeq" id="WP_072877593.1">
    <property type="nucleotide sequence ID" value="NZ_FQVT01000002.1"/>
</dbReference>
<gene>
    <name evidence="2" type="ORF">SAMN05444483_102397</name>
</gene>
<dbReference type="OrthoDB" id="8602292at2"/>
<dbReference type="AlphaFoldDB" id="A0A1M5EJ21"/>